<dbReference type="STRING" id="206506.AAV32_16880"/>
<keyword evidence="3" id="KW-1185">Reference proteome</keyword>
<feature type="coiled-coil region" evidence="1">
    <location>
        <begin position="72"/>
        <end position="152"/>
    </location>
</feature>
<dbReference type="Proteomes" id="UP000078084">
    <property type="component" value="Unassembled WGS sequence"/>
</dbReference>
<protein>
    <submittedName>
        <fullName evidence="2">Uncharacterized protein</fullName>
    </submittedName>
</protein>
<keyword evidence="1" id="KW-0175">Coiled coil</keyword>
<dbReference type="AlphaFoldDB" id="A0A171KND5"/>
<sequence length="172" mass="19105">MRREAPPVAAGGAFAEMPGWFTIANMLEDLDRLVARIGQLTQYSARLKAERVAALEREAAAVRRGSQLQSQLLEQREQAETLQQLLDECEASRLSLQTEVDNATAGLRAEVERLSAENQRMRVELGVREGQLVRLQAVNEEARQRIDAVLERLPGALVAAQETGSEARQWNA</sequence>
<evidence type="ECO:0000313" key="3">
    <source>
        <dbReference type="Proteomes" id="UP000078084"/>
    </source>
</evidence>
<dbReference type="EMBL" id="LBNE01000016">
    <property type="protein sequence ID" value="KKO70402.1"/>
    <property type="molecule type" value="Genomic_DNA"/>
</dbReference>
<reference evidence="2 3" key="1">
    <citation type="submission" date="2015-04" db="EMBL/GenBank/DDBJ databases">
        <title>Genome sequence of Kerstersia gyiorum CG1.</title>
        <authorList>
            <person name="Greninger A.L."/>
            <person name="Kozyreva V."/>
            <person name="Chaturvedi V."/>
        </authorList>
    </citation>
    <scope>NUCLEOTIDE SEQUENCE [LARGE SCALE GENOMIC DNA]</scope>
    <source>
        <strain evidence="2 3">CG1</strain>
    </source>
</reference>
<name>A0A171KND5_9BURK</name>
<accession>A0A171KND5</accession>
<organism evidence="2 3">
    <name type="scientific">Kerstersia gyiorum</name>
    <dbReference type="NCBI Taxonomy" id="206506"/>
    <lineage>
        <taxon>Bacteria</taxon>
        <taxon>Pseudomonadati</taxon>
        <taxon>Pseudomonadota</taxon>
        <taxon>Betaproteobacteria</taxon>
        <taxon>Burkholderiales</taxon>
        <taxon>Alcaligenaceae</taxon>
        <taxon>Kerstersia</taxon>
    </lineage>
</organism>
<comment type="caution">
    <text evidence="2">The sequence shown here is derived from an EMBL/GenBank/DDBJ whole genome shotgun (WGS) entry which is preliminary data.</text>
</comment>
<gene>
    <name evidence="2" type="ORF">AAV32_16880</name>
</gene>
<evidence type="ECO:0000256" key="1">
    <source>
        <dbReference type="SAM" id="Coils"/>
    </source>
</evidence>
<evidence type="ECO:0000313" key="2">
    <source>
        <dbReference type="EMBL" id="KKO70402.1"/>
    </source>
</evidence>
<proteinExistence type="predicted"/>